<dbReference type="NCBIfam" id="TIGR02467">
    <property type="entry name" value="CbiE"/>
    <property type="match status" value="1"/>
</dbReference>
<dbReference type="Gene3D" id="3.30.950.10">
    <property type="entry name" value="Methyltransferase, Cobalt-precorrin-4 Transmethylase, Domain 2"/>
    <property type="match status" value="1"/>
</dbReference>
<dbReference type="PROSITE" id="PS01131">
    <property type="entry name" value="RRNA_A_DIMETH"/>
    <property type="match status" value="1"/>
</dbReference>
<keyword evidence="3" id="KW-0489">Methyltransferase</keyword>
<evidence type="ECO:0000256" key="3">
    <source>
        <dbReference type="ARBA" id="ARBA00022603"/>
    </source>
</evidence>
<feature type="region of interest" description="Disordered" evidence="6">
    <location>
        <begin position="65"/>
        <end position="90"/>
    </location>
</feature>
<keyword evidence="2" id="KW-0169">Cobalamin biosynthesis</keyword>
<evidence type="ECO:0000256" key="4">
    <source>
        <dbReference type="ARBA" id="ARBA00022679"/>
    </source>
</evidence>
<dbReference type="PANTHER" id="PTHR43182:SF1">
    <property type="entry name" value="COBALT-PRECORRIN-7 C(5)-METHYLTRANSFERASE"/>
    <property type="match status" value="1"/>
</dbReference>
<dbReference type="InterPro" id="IPR014776">
    <property type="entry name" value="4pyrrole_Mease_sub2"/>
</dbReference>
<dbReference type="InterPro" id="IPR035996">
    <property type="entry name" value="4pyrrol_Methylase_sf"/>
</dbReference>
<name>A0ABR7WKH5_9ACTN</name>
<evidence type="ECO:0000313" key="9">
    <source>
        <dbReference type="Proteomes" id="UP000602395"/>
    </source>
</evidence>
<dbReference type="SUPFAM" id="SSF53335">
    <property type="entry name" value="S-adenosyl-L-methionine-dependent methyltransferases"/>
    <property type="match status" value="1"/>
</dbReference>
<feature type="domain" description="Tetrapyrrole methylase" evidence="7">
    <location>
        <begin position="5"/>
        <end position="208"/>
    </location>
</feature>
<comment type="pathway">
    <text evidence="1">Cofactor biosynthesis; adenosylcobalamin biosynthesis.</text>
</comment>
<dbReference type="RefSeq" id="WP_190268616.1">
    <property type="nucleotide sequence ID" value="NZ_BAABAD010000004.1"/>
</dbReference>
<gene>
    <name evidence="8" type="primary">cbiE</name>
    <name evidence="8" type="ORF">IDF66_21975</name>
</gene>
<dbReference type="InterPro" id="IPR050714">
    <property type="entry name" value="Cobalamin_biosynth_MTase"/>
</dbReference>
<dbReference type="InterPro" id="IPR014777">
    <property type="entry name" value="4pyrrole_Mease_sub1"/>
</dbReference>
<keyword evidence="5" id="KW-0949">S-adenosyl-L-methionine</keyword>
<accession>A0ABR7WKH5</accession>
<evidence type="ECO:0000259" key="7">
    <source>
        <dbReference type="Pfam" id="PF00590"/>
    </source>
</evidence>
<protein>
    <submittedName>
        <fullName evidence="8">Precorrin-6y C5,15-methyltransferase (Decarboxylating) subunit CbiE</fullName>
    </submittedName>
</protein>
<reference evidence="8 9" key="1">
    <citation type="submission" date="2020-09" db="EMBL/GenBank/DDBJ databases">
        <title>Novel species in genus Gordonia.</title>
        <authorList>
            <person name="Zhang G."/>
        </authorList>
    </citation>
    <scope>NUCLEOTIDE SEQUENCE [LARGE SCALE GENOMIC DNA]</scope>
    <source>
        <strain evidence="8 9">ON-33</strain>
    </source>
</reference>
<dbReference type="InterPro" id="IPR020596">
    <property type="entry name" value="rRNA_Ade_Mease_Trfase_CS"/>
</dbReference>
<dbReference type="Pfam" id="PF00590">
    <property type="entry name" value="TP_methylase"/>
    <property type="match status" value="1"/>
</dbReference>
<keyword evidence="4" id="KW-0808">Transferase</keyword>
<dbReference type="InterPro" id="IPR029063">
    <property type="entry name" value="SAM-dependent_MTases_sf"/>
</dbReference>
<dbReference type="InterPro" id="IPR014008">
    <property type="entry name" value="Cbl_synth_MTase_CbiT"/>
</dbReference>
<evidence type="ECO:0000256" key="5">
    <source>
        <dbReference type="ARBA" id="ARBA00022691"/>
    </source>
</evidence>
<dbReference type="NCBIfam" id="TIGR02469">
    <property type="entry name" value="CbiT"/>
    <property type="match status" value="1"/>
</dbReference>
<organism evidence="8 9">
    <name type="scientific">Gordonia hankookensis</name>
    <dbReference type="NCBI Taxonomy" id="589403"/>
    <lineage>
        <taxon>Bacteria</taxon>
        <taxon>Bacillati</taxon>
        <taxon>Actinomycetota</taxon>
        <taxon>Actinomycetes</taxon>
        <taxon>Mycobacteriales</taxon>
        <taxon>Gordoniaceae</taxon>
        <taxon>Gordonia</taxon>
    </lineage>
</organism>
<evidence type="ECO:0000313" key="8">
    <source>
        <dbReference type="EMBL" id="MBD1322257.1"/>
    </source>
</evidence>
<dbReference type="SUPFAM" id="SSF53790">
    <property type="entry name" value="Tetrapyrrole methylase"/>
    <property type="match status" value="1"/>
</dbReference>
<evidence type="ECO:0000256" key="2">
    <source>
        <dbReference type="ARBA" id="ARBA00022573"/>
    </source>
</evidence>
<dbReference type="EMBL" id="JACWMS010000005">
    <property type="protein sequence ID" value="MBD1322257.1"/>
    <property type="molecule type" value="Genomic_DNA"/>
</dbReference>
<evidence type="ECO:0000256" key="6">
    <source>
        <dbReference type="SAM" id="MobiDB-lite"/>
    </source>
</evidence>
<dbReference type="Gene3D" id="3.40.50.150">
    <property type="entry name" value="Vaccinia Virus protein VP39"/>
    <property type="match status" value="1"/>
</dbReference>
<dbReference type="CDD" id="cd11644">
    <property type="entry name" value="Precorrin-6Y-MT"/>
    <property type="match status" value="1"/>
</dbReference>
<dbReference type="Gene3D" id="3.40.1010.10">
    <property type="entry name" value="Cobalt-precorrin-4 Transmethylase, Domain 1"/>
    <property type="match status" value="1"/>
</dbReference>
<keyword evidence="9" id="KW-1185">Reference proteome</keyword>
<dbReference type="PANTHER" id="PTHR43182">
    <property type="entry name" value="COBALT-PRECORRIN-6B C(15)-METHYLTRANSFERASE (DECARBOXYLATING)"/>
    <property type="match status" value="1"/>
</dbReference>
<proteinExistence type="predicted"/>
<sequence>MTDRFVVIGIGAAGWDGLGRRARDELAGATTIYGSARQLDLLPALEADLRPWDSPMSTHLAEVLATTPSGGTDGDDSGHGDTGQDGPGRDGTVHILASGDPMFHGIGTTIVRAVGAARVDVIPTVSSAALACARLGWDLTDVGIVTAVARDLESVADALTDGRNLLVLSRDETTPAQLAQLLSDNDFGWSSITVLEQLGGPAERIVRGIARTWSEPAGDPLNVVAISCIGPHRSRAPGHPDDEYANDGQITKQPIRALTVSALAPSHRQLLWDIGSGSGSISIEWLRSEPTGRVIAFERDDARSAQLVANATRHGVRGRLTVAGAAPESLSTAPEPDVVFIGGGLSTLVLEAVWAALSEGGRLVANAVSLENQNLLAEWYGRHGGSLRRLSVETAAPLGTLTTWRPALPIVQWVVDRS</sequence>
<evidence type="ECO:0000256" key="1">
    <source>
        <dbReference type="ARBA" id="ARBA00004953"/>
    </source>
</evidence>
<dbReference type="InterPro" id="IPR006365">
    <property type="entry name" value="Cbl_synth_CobL"/>
</dbReference>
<dbReference type="InterPro" id="IPR012818">
    <property type="entry name" value="CbiE"/>
</dbReference>
<dbReference type="Proteomes" id="UP000602395">
    <property type="component" value="Unassembled WGS sequence"/>
</dbReference>
<dbReference type="InterPro" id="IPR000878">
    <property type="entry name" value="4pyrrol_Mease"/>
</dbReference>
<comment type="caution">
    <text evidence="8">The sequence shown here is derived from an EMBL/GenBank/DDBJ whole genome shotgun (WGS) entry which is preliminary data.</text>
</comment>
<dbReference type="PIRSF" id="PIRSF036428">
    <property type="entry name" value="CobL"/>
    <property type="match status" value="1"/>
</dbReference>